<gene>
    <name evidence="6" type="ORF">AC631_05245</name>
</gene>
<comment type="subcellular location">
    <subcellularLocation>
        <location evidence="1">Nucleus</location>
    </subcellularLocation>
</comment>
<dbReference type="Proteomes" id="UP000054251">
    <property type="component" value="Unassembled WGS sequence"/>
</dbReference>
<reference evidence="6 7" key="1">
    <citation type="submission" date="2015-11" db="EMBL/GenBank/DDBJ databases">
        <title>The genome of Debaryomyces fabryi.</title>
        <authorList>
            <person name="Tafer H."/>
            <person name="Lopandic K."/>
        </authorList>
    </citation>
    <scope>NUCLEOTIDE SEQUENCE [LARGE SCALE GENOMIC DNA]</scope>
    <source>
        <strain evidence="6 7">CBS 789</strain>
    </source>
</reference>
<evidence type="ECO:0000313" key="7">
    <source>
        <dbReference type="Proteomes" id="UP000054251"/>
    </source>
</evidence>
<dbReference type="GO" id="GO:0031011">
    <property type="term" value="C:Ino80 complex"/>
    <property type="evidence" value="ECO:0007669"/>
    <property type="project" value="InterPro"/>
</dbReference>
<dbReference type="PANTHER" id="PTHR31200:SF1">
    <property type="entry name" value="INO80 COMPLEX SUBUNIT C"/>
    <property type="match status" value="1"/>
</dbReference>
<dbReference type="RefSeq" id="XP_015465102.1">
    <property type="nucleotide sequence ID" value="XM_015614074.1"/>
</dbReference>
<keyword evidence="4" id="KW-0539">Nucleus</keyword>
<evidence type="ECO:0000313" key="6">
    <source>
        <dbReference type="EMBL" id="KRZ98999.1"/>
    </source>
</evidence>
<accession>A0A0V1PRY2</accession>
<dbReference type="Pfam" id="PF08265">
    <property type="entry name" value="YL1_C"/>
    <property type="match status" value="1"/>
</dbReference>
<keyword evidence="3" id="KW-0804">Transcription</keyword>
<dbReference type="GO" id="GO:0006338">
    <property type="term" value="P:chromatin remodeling"/>
    <property type="evidence" value="ECO:0007669"/>
    <property type="project" value="InterPro"/>
</dbReference>
<dbReference type="InterPro" id="IPR029525">
    <property type="entry name" value="INO80C/Ies6"/>
</dbReference>
<evidence type="ECO:0000256" key="1">
    <source>
        <dbReference type="ARBA" id="ARBA00004123"/>
    </source>
</evidence>
<dbReference type="PANTHER" id="PTHR31200">
    <property type="entry name" value="INO80 COMPLEX SUBUNIT C"/>
    <property type="match status" value="1"/>
</dbReference>
<organism evidence="6 7">
    <name type="scientific">Debaryomyces fabryi</name>
    <dbReference type="NCBI Taxonomy" id="58627"/>
    <lineage>
        <taxon>Eukaryota</taxon>
        <taxon>Fungi</taxon>
        <taxon>Dikarya</taxon>
        <taxon>Ascomycota</taxon>
        <taxon>Saccharomycotina</taxon>
        <taxon>Pichiomycetes</taxon>
        <taxon>Debaryomycetaceae</taxon>
        <taxon>Debaryomyces</taxon>
    </lineage>
</organism>
<dbReference type="InterPro" id="IPR013272">
    <property type="entry name" value="Vps72/YL1_C"/>
</dbReference>
<comment type="caution">
    <text evidence="6">The sequence shown here is derived from an EMBL/GenBank/DDBJ whole genome shotgun (WGS) entry which is preliminary data.</text>
</comment>
<proteinExistence type="predicted"/>
<sequence>MAPVQLAQSATPVKSEVDLHELSEVATKPHSFKNNPHRKAPPRRYKPCRQIIGDEVKYLQAKSNIKVDTPTYTSISAPPSLKPQKHYCDITGLPGKYKSPSNSLRFYDVEIYQEVIRNMPPSVDQEYLELRGANVILK</sequence>
<evidence type="ECO:0000259" key="5">
    <source>
        <dbReference type="SMART" id="SM00993"/>
    </source>
</evidence>
<evidence type="ECO:0000256" key="2">
    <source>
        <dbReference type="ARBA" id="ARBA00023015"/>
    </source>
</evidence>
<dbReference type="GeneID" id="26842254"/>
<evidence type="ECO:0000256" key="4">
    <source>
        <dbReference type="ARBA" id="ARBA00023242"/>
    </source>
</evidence>
<feature type="domain" description="Vps72/YL1 C-terminal" evidence="5">
    <location>
        <begin position="86"/>
        <end position="115"/>
    </location>
</feature>
<name>A0A0V1PRY2_9ASCO</name>
<keyword evidence="7" id="KW-1185">Reference proteome</keyword>
<evidence type="ECO:0000256" key="3">
    <source>
        <dbReference type="ARBA" id="ARBA00023163"/>
    </source>
</evidence>
<dbReference type="OrthoDB" id="49520at2759"/>
<dbReference type="SMART" id="SM00993">
    <property type="entry name" value="YL1_C"/>
    <property type="match status" value="1"/>
</dbReference>
<dbReference type="EMBL" id="LMYN01000184">
    <property type="protein sequence ID" value="KRZ98999.1"/>
    <property type="molecule type" value="Genomic_DNA"/>
</dbReference>
<dbReference type="AlphaFoldDB" id="A0A0V1PRY2"/>
<protein>
    <recommendedName>
        <fullName evidence="5">Vps72/YL1 C-terminal domain-containing protein</fullName>
    </recommendedName>
</protein>
<keyword evidence="2" id="KW-0805">Transcription regulation</keyword>